<feature type="domain" description="N-acetyltransferase" evidence="3">
    <location>
        <begin position="1"/>
        <end position="147"/>
    </location>
</feature>
<sequence>MEFRTRPVAYGSVGWHETVRLRDAVLRTPLGLAFSKAELEQEASQLHLGLYAGTTLAGVVVLVPPTSDSRIWKLRQMAVAPAFRGKRGGATLIAAAEREMRDQDAPEVMLHARESAVGFYTGHGYLAEDRVFEEVTIAHRCMWKTLDPTPPASVHEDLQEKTPLAETVNRSAIDI</sequence>
<dbReference type="InterPro" id="IPR000182">
    <property type="entry name" value="GNAT_dom"/>
</dbReference>
<keyword evidence="5" id="KW-1185">Reference proteome</keyword>
<dbReference type="Proteomes" id="UP000500767">
    <property type="component" value="Chromosome"/>
</dbReference>
<gene>
    <name evidence="4" type="ORF">HN018_01055</name>
</gene>
<accession>A0A6M8HJE7</accession>
<evidence type="ECO:0000313" key="4">
    <source>
        <dbReference type="EMBL" id="QKE88828.1"/>
    </source>
</evidence>
<organism evidence="4 5">
    <name type="scientific">Lichenicola cladoniae</name>
    <dbReference type="NCBI Taxonomy" id="1484109"/>
    <lineage>
        <taxon>Bacteria</taxon>
        <taxon>Pseudomonadati</taxon>
        <taxon>Pseudomonadota</taxon>
        <taxon>Alphaproteobacteria</taxon>
        <taxon>Acetobacterales</taxon>
        <taxon>Acetobacteraceae</taxon>
        <taxon>Lichenicola</taxon>
    </lineage>
</organism>
<dbReference type="PROSITE" id="PS51186">
    <property type="entry name" value="GNAT"/>
    <property type="match status" value="1"/>
</dbReference>
<reference evidence="4 5" key="1">
    <citation type="journal article" date="2014" name="World J. Microbiol. Biotechnol.">
        <title>Biodiversity and physiological characteristics of Antarctic and Arctic lichens-associated bacteria.</title>
        <authorList>
            <person name="Lee Y.M."/>
            <person name="Kim E.H."/>
            <person name="Lee H.K."/>
            <person name="Hong S.G."/>
        </authorList>
    </citation>
    <scope>NUCLEOTIDE SEQUENCE [LARGE SCALE GENOMIC DNA]</scope>
    <source>
        <strain evidence="4 5">PAMC 26569</strain>
    </source>
</reference>
<dbReference type="Gene3D" id="3.40.630.30">
    <property type="match status" value="1"/>
</dbReference>
<evidence type="ECO:0000256" key="2">
    <source>
        <dbReference type="ARBA" id="ARBA00023315"/>
    </source>
</evidence>
<dbReference type="PANTHER" id="PTHR43877:SF1">
    <property type="entry name" value="ACETYLTRANSFERASE"/>
    <property type="match status" value="1"/>
</dbReference>
<keyword evidence="1 4" id="KW-0808">Transferase</keyword>
<keyword evidence="2" id="KW-0012">Acyltransferase</keyword>
<dbReference type="AlphaFoldDB" id="A0A6M8HJE7"/>
<evidence type="ECO:0000259" key="3">
    <source>
        <dbReference type="PROSITE" id="PS51186"/>
    </source>
</evidence>
<proteinExistence type="predicted"/>
<dbReference type="InterPro" id="IPR016181">
    <property type="entry name" value="Acyl_CoA_acyltransferase"/>
</dbReference>
<dbReference type="PANTHER" id="PTHR43877">
    <property type="entry name" value="AMINOALKYLPHOSPHONATE N-ACETYLTRANSFERASE-RELATED-RELATED"/>
    <property type="match status" value="1"/>
</dbReference>
<dbReference type="SUPFAM" id="SSF55729">
    <property type="entry name" value="Acyl-CoA N-acyltransferases (Nat)"/>
    <property type="match status" value="1"/>
</dbReference>
<dbReference type="CDD" id="cd04301">
    <property type="entry name" value="NAT_SF"/>
    <property type="match status" value="1"/>
</dbReference>
<dbReference type="KEGG" id="lck:HN018_01055"/>
<dbReference type="EMBL" id="CP053708">
    <property type="protein sequence ID" value="QKE88828.1"/>
    <property type="molecule type" value="Genomic_DNA"/>
</dbReference>
<protein>
    <submittedName>
        <fullName evidence="4">GNAT family N-acetyltransferase</fullName>
    </submittedName>
</protein>
<dbReference type="GO" id="GO:0016747">
    <property type="term" value="F:acyltransferase activity, transferring groups other than amino-acyl groups"/>
    <property type="evidence" value="ECO:0007669"/>
    <property type="project" value="InterPro"/>
</dbReference>
<evidence type="ECO:0000313" key="5">
    <source>
        <dbReference type="Proteomes" id="UP000500767"/>
    </source>
</evidence>
<dbReference type="InterPro" id="IPR050832">
    <property type="entry name" value="Bact_Acetyltransf"/>
</dbReference>
<evidence type="ECO:0000256" key="1">
    <source>
        <dbReference type="ARBA" id="ARBA00022679"/>
    </source>
</evidence>
<dbReference type="Pfam" id="PF13673">
    <property type="entry name" value="Acetyltransf_10"/>
    <property type="match status" value="1"/>
</dbReference>
<name>A0A6M8HJE7_9PROT</name>